<protein>
    <submittedName>
        <fullName evidence="3">Uncharacterized protein</fullName>
    </submittedName>
</protein>
<proteinExistence type="predicted"/>
<gene>
    <name evidence="3" type="ORF">Bhyg_11441</name>
</gene>
<dbReference type="EMBL" id="WJQU01000003">
    <property type="protein sequence ID" value="KAJ6638704.1"/>
    <property type="molecule type" value="Genomic_DNA"/>
</dbReference>
<feature type="coiled-coil region" evidence="1">
    <location>
        <begin position="52"/>
        <end position="79"/>
    </location>
</feature>
<sequence length="201" mass="22963">MGDEESNSHSQENRQKPQMVVSAQKTVTREDANNNLEFGSRAEKLQTLGPKVEKWMAKAHSLEEKIKSSEKEYVNQIKALREEIGQKSAALKVCQDQNYEMKLEMKQMKLNHSNELQSVKNRVTADLKKQLYDDLKQSQAGMSKLNSPSSVKATGKQRSCHNCGVRSRFCVTFAYCNQYCKGIFLVENISFLTRVPCYRIS</sequence>
<accession>A0A9Q0MWX6</accession>
<reference evidence="3" key="1">
    <citation type="submission" date="2022-07" db="EMBL/GenBank/DDBJ databases">
        <authorList>
            <person name="Trinca V."/>
            <person name="Uliana J.V.C."/>
            <person name="Torres T.T."/>
            <person name="Ward R.J."/>
            <person name="Monesi N."/>
        </authorList>
    </citation>
    <scope>NUCLEOTIDE SEQUENCE</scope>
    <source>
        <strain evidence="3">HSMRA1968</strain>
        <tissue evidence="3">Whole embryos</tissue>
    </source>
</reference>
<organism evidence="3 4">
    <name type="scientific">Pseudolycoriella hygida</name>
    <dbReference type="NCBI Taxonomy" id="35572"/>
    <lineage>
        <taxon>Eukaryota</taxon>
        <taxon>Metazoa</taxon>
        <taxon>Ecdysozoa</taxon>
        <taxon>Arthropoda</taxon>
        <taxon>Hexapoda</taxon>
        <taxon>Insecta</taxon>
        <taxon>Pterygota</taxon>
        <taxon>Neoptera</taxon>
        <taxon>Endopterygota</taxon>
        <taxon>Diptera</taxon>
        <taxon>Nematocera</taxon>
        <taxon>Sciaroidea</taxon>
        <taxon>Sciaridae</taxon>
        <taxon>Pseudolycoriella</taxon>
    </lineage>
</organism>
<evidence type="ECO:0000313" key="3">
    <source>
        <dbReference type="EMBL" id="KAJ6638704.1"/>
    </source>
</evidence>
<evidence type="ECO:0000256" key="1">
    <source>
        <dbReference type="SAM" id="Coils"/>
    </source>
</evidence>
<keyword evidence="4" id="KW-1185">Reference proteome</keyword>
<evidence type="ECO:0000313" key="4">
    <source>
        <dbReference type="Proteomes" id="UP001151699"/>
    </source>
</evidence>
<dbReference type="Proteomes" id="UP001151699">
    <property type="component" value="Chromosome X"/>
</dbReference>
<dbReference type="AlphaFoldDB" id="A0A9Q0MWX6"/>
<keyword evidence="1" id="KW-0175">Coiled coil</keyword>
<evidence type="ECO:0000256" key="2">
    <source>
        <dbReference type="SAM" id="MobiDB-lite"/>
    </source>
</evidence>
<feature type="region of interest" description="Disordered" evidence="2">
    <location>
        <begin position="1"/>
        <end position="42"/>
    </location>
</feature>
<name>A0A9Q0MWX6_9DIPT</name>
<comment type="caution">
    <text evidence="3">The sequence shown here is derived from an EMBL/GenBank/DDBJ whole genome shotgun (WGS) entry which is preliminary data.</text>
</comment>